<feature type="transmembrane region" description="Helical" evidence="1">
    <location>
        <begin position="415"/>
        <end position="435"/>
    </location>
</feature>
<keyword evidence="1" id="KW-0812">Transmembrane</keyword>
<sequence>MDDLTPLGAVPPGPEAFHGQVDSGNVQSSNLTLSAHGKFWLLLKTLDYCPRQCRWDSEHPTPLSWGLCLLFAFSGAFTVGKLYYNHPILDILAEDFDIGLEKASQIPTLMQAGCATGLLLCPVRDIVRLRPFVLLLVFVTVNMHIPGLVLSGSPDYRNSSSHTAACGPTRPFFSSCDHDFNCFRRPLHEYTPRTDYLWGCHPVRKLANRVLDLLRPTVSYADHALFIPPRLPSGPLAGHITYFKINYTIVMIPLRQPLLVQTSMMAFFVGAAVVSYWTVLTFLLSSSIFNLSTLAIGLFALVGMPPFLINPVLSSFITDRYHPAYRAIIAIMIGVAGVLIGNFVGTFFLAGPIIQGLLVDLCLVMSQTANRAQLPAVEPSARNRVNTVYTVARFCGMLMGTAVGNHLYAQEGWRYSSGASIAFLGVALVLAVVPGPHETGWIGWRGGWSCKMECPALVEQEQV</sequence>
<reference evidence="2" key="1">
    <citation type="submission" date="2012-04" db="EMBL/GenBank/DDBJ databases">
        <title>The Genome Sequence of Fusarium oxysporum melonis.</title>
        <authorList>
            <consortium name="The Broad Institute Genome Sequencing Platform"/>
            <person name="Ma L.-J."/>
            <person name="Gale L.R."/>
            <person name="Schwartz D.C."/>
            <person name="Zhou S."/>
            <person name="Corby-Kistler H."/>
            <person name="Young S.K."/>
            <person name="Zeng Q."/>
            <person name="Gargeya S."/>
            <person name="Fitzgerald M."/>
            <person name="Haas B."/>
            <person name="Abouelleil A."/>
            <person name="Alvarado L."/>
            <person name="Arachchi H.M."/>
            <person name="Berlin A."/>
            <person name="Brown A."/>
            <person name="Chapman S.B."/>
            <person name="Chen Z."/>
            <person name="Dunbar C."/>
            <person name="Freedman E."/>
            <person name="Gearin G."/>
            <person name="Goldberg J."/>
            <person name="Griggs A."/>
            <person name="Gujja S."/>
            <person name="Heiman D."/>
            <person name="Howarth C."/>
            <person name="Larson L."/>
            <person name="Lui A."/>
            <person name="MacDonald P.J.P."/>
            <person name="Montmayeur A."/>
            <person name="Murphy C."/>
            <person name="Neiman D."/>
            <person name="Pearson M."/>
            <person name="Priest M."/>
            <person name="Roberts A."/>
            <person name="Saif S."/>
            <person name="Shea T."/>
            <person name="Shenoy N."/>
            <person name="Sisk P."/>
            <person name="Stolte C."/>
            <person name="Sykes S."/>
            <person name="Wortman J."/>
            <person name="Nusbaum C."/>
            <person name="Birren B."/>
        </authorList>
    </citation>
    <scope>NUCLEOTIDE SEQUENCE</scope>
    <source>
        <strain evidence="2">26406</strain>
    </source>
</reference>
<keyword evidence="1" id="KW-1133">Transmembrane helix</keyword>
<reference evidence="2" key="2">
    <citation type="submission" date="2012-05" db="EMBL/GenBank/DDBJ databases">
        <title>Annotation of the Genome Sequence of Fusarium oxysporum f. sp. melonis 26406.</title>
        <authorList>
            <consortium name="The Broad Institute Genomics Platform"/>
            <person name="Ma L.-J."/>
            <person name="Corby-Kistler H."/>
            <person name="Broz K."/>
            <person name="Gale L.R."/>
            <person name="Jonkers W."/>
            <person name="O'Donnell K."/>
            <person name="Ploetz R."/>
            <person name="Steinberg C."/>
            <person name="Schwartz D.C."/>
            <person name="VanEtten H."/>
            <person name="Zhou S."/>
            <person name="Young S.K."/>
            <person name="Zeng Q."/>
            <person name="Gargeya S."/>
            <person name="Fitzgerald M."/>
            <person name="Abouelleil A."/>
            <person name="Alvarado L."/>
            <person name="Chapman S.B."/>
            <person name="Gainer-Dewar J."/>
            <person name="Goldberg J."/>
            <person name="Griggs A."/>
            <person name="Gujja S."/>
            <person name="Hansen M."/>
            <person name="Howarth C."/>
            <person name="Imamovic A."/>
            <person name="Ireland A."/>
            <person name="Larimer J."/>
            <person name="McCowan C."/>
            <person name="Murphy C."/>
            <person name="Pearson M."/>
            <person name="Poon T.W."/>
            <person name="Priest M."/>
            <person name="Roberts A."/>
            <person name="Saif S."/>
            <person name="Shea T."/>
            <person name="Sykes S."/>
            <person name="Wortman J."/>
            <person name="Nusbaum C."/>
            <person name="Birren B."/>
        </authorList>
    </citation>
    <scope>NUCLEOTIDE SEQUENCE</scope>
    <source>
        <strain evidence="2">26406</strain>
    </source>
</reference>
<evidence type="ECO:0000256" key="1">
    <source>
        <dbReference type="SAM" id="Phobius"/>
    </source>
</evidence>
<name>X0B097_FUSOX</name>
<dbReference type="Proteomes" id="UP000030703">
    <property type="component" value="Unassembled WGS sequence"/>
</dbReference>
<feature type="transmembrane region" description="Helical" evidence="1">
    <location>
        <begin position="324"/>
        <end position="341"/>
    </location>
</feature>
<dbReference type="VEuPathDB" id="FungiDB:FOMG_00015"/>
<dbReference type="InterPro" id="IPR036259">
    <property type="entry name" value="MFS_trans_sf"/>
</dbReference>
<dbReference type="PANTHER" id="PTHR42910:SF1">
    <property type="entry name" value="MAJOR FACILITATOR SUPERFAMILY (MFS) PROFILE DOMAIN-CONTAINING PROTEIN"/>
    <property type="match status" value="1"/>
</dbReference>
<dbReference type="PANTHER" id="PTHR42910">
    <property type="entry name" value="TRANSPORTER SCO4007-RELATED"/>
    <property type="match status" value="1"/>
</dbReference>
<evidence type="ECO:0000313" key="2">
    <source>
        <dbReference type="EMBL" id="EXK46288.1"/>
    </source>
</evidence>
<feature type="transmembrane region" description="Helical" evidence="1">
    <location>
        <begin position="295"/>
        <end position="317"/>
    </location>
</feature>
<accession>X0B097</accession>
<dbReference type="HOGENOM" id="CLU_001265_23_3_1"/>
<keyword evidence="1" id="KW-0472">Membrane</keyword>
<gene>
    <name evidence="2" type="ORF">FOMG_00015</name>
</gene>
<dbReference type="EMBL" id="JH659329">
    <property type="protein sequence ID" value="EXK46288.1"/>
    <property type="molecule type" value="Genomic_DNA"/>
</dbReference>
<dbReference type="Gene3D" id="1.20.1250.20">
    <property type="entry name" value="MFS general substrate transporter like domains"/>
    <property type="match status" value="1"/>
</dbReference>
<dbReference type="AlphaFoldDB" id="X0B097"/>
<protein>
    <submittedName>
        <fullName evidence="2">Uncharacterized protein</fullName>
    </submittedName>
</protein>
<organism evidence="2">
    <name type="scientific">Fusarium oxysporum f. sp. melonis 26406</name>
    <dbReference type="NCBI Taxonomy" id="1089452"/>
    <lineage>
        <taxon>Eukaryota</taxon>
        <taxon>Fungi</taxon>
        <taxon>Dikarya</taxon>
        <taxon>Ascomycota</taxon>
        <taxon>Pezizomycotina</taxon>
        <taxon>Sordariomycetes</taxon>
        <taxon>Hypocreomycetidae</taxon>
        <taxon>Hypocreales</taxon>
        <taxon>Nectriaceae</taxon>
        <taxon>Fusarium</taxon>
        <taxon>Fusarium oxysporum species complex</taxon>
    </lineage>
</organism>
<feature type="transmembrane region" description="Helical" evidence="1">
    <location>
        <begin position="266"/>
        <end position="289"/>
    </location>
</feature>
<dbReference type="OrthoDB" id="2105912at2759"/>
<dbReference type="SUPFAM" id="SSF103473">
    <property type="entry name" value="MFS general substrate transporter"/>
    <property type="match status" value="1"/>
</dbReference>
<proteinExistence type="predicted"/>